<gene>
    <name evidence="4" type="ORF">H0485_20280</name>
</gene>
<comment type="caution">
    <text evidence="4">The sequence shown here is derived from an EMBL/GenBank/DDBJ whole genome shotgun (WGS) entry which is preliminary data.</text>
</comment>
<keyword evidence="5" id="KW-1185">Reference proteome</keyword>
<dbReference type="InterPro" id="IPR011629">
    <property type="entry name" value="CobW-like_C"/>
</dbReference>
<dbReference type="Proteomes" id="UP001198571">
    <property type="component" value="Unassembled WGS sequence"/>
</dbReference>
<keyword evidence="2" id="KW-0143">Chaperone</keyword>
<evidence type="ECO:0000256" key="2">
    <source>
        <dbReference type="ARBA" id="ARBA00023186"/>
    </source>
</evidence>
<dbReference type="Gene3D" id="3.30.1220.10">
    <property type="entry name" value="CobW-like, C-terminal domain"/>
    <property type="match status" value="1"/>
</dbReference>
<dbReference type="InterPro" id="IPR036627">
    <property type="entry name" value="CobW-likC_sf"/>
</dbReference>
<dbReference type="RefSeq" id="WP_226937734.1">
    <property type="nucleotide sequence ID" value="NZ_JACDXX010000040.1"/>
</dbReference>
<dbReference type="SUPFAM" id="SSF90002">
    <property type="entry name" value="Hypothetical protein YjiA, C-terminal domain"/>
    <property type="match status" value="1"/>
</dbReference>
<proteinExistence type="predicted"/>
<organism evidence="4 5">
    <name type="scientific">Pseudogemmobacter faecipullorum</name>
    <dbReference type="NCBI Taxonomy" id="2755041"/>
    <lineage>
        <taxon>Bacteria</taxon>
        <taxon>Pseudomonadati</taxon>
        <taxon>Pseudomonadota</taxon>
        <taxon>Alphaproteobacteria</taxon>
        <taxon>Rhodobacterales</taxon>
        <taxon>Paracoccaceae</taxon>
        <taxon>Pseudogemmobacter</taxon>
    </lineage>
</organism>
<dbReference type="SMART" id="SM00833">
    <property type="entry name" value="CobW_C"/>
    <property type="match status" value="1"/>
</dbReference>
<reference evidence="4 5" key="1">
    <citation type="submission" date="2020-07" db="EMBL/GenBank/DDBJ databases">
        <title>Pseudogemmobacter sp. nov., isolated from poultry manure in Taiwan.</title>
        <authorList>
            <person name="Lin S.-Y."/>
            <person name="Tang Y.-S."/>
            <person name="Young C.-C."/>
        </authorList>
    </citation>
    <scope>NUCLEOTIDE SEQUENCE [LARGE SCALE GENOMIC DNA]</scope>
    <source>
        <strain evidence="4 5">CC-YST710</strain>
    </source>
</reference>
<sequence length="117" mass="12629">MAIPLTRDDPVDERALRQFLVRLTSTPGNGLLRIKGLVALQDDPASPALVHAVQHRLYPITRLEAWPNGAASSRLVIIGTNLDEGGIRAEFAALSGKPQPFLAMAFQAFKQGGRPFG</sequence>
<evidence type="ECO:0000313" key="4">
    <source>
        <dbReference type="EMBL" id="MCB5412311.1"/>
    </source>
</evidence>
<evidence type="ECO:0000313" key="5">
    <source>
        <dbReference type="Proteomes" id="UP001198571"/>
    </source>
</evidence>
<feature type="domain" description="CobW C-terminal" evidence="3">
    <location>
        <begin position="5"/>
        <end position="95"/>
    </location>
</feature>
<evidence type="ECO:0000259" key="3">
    <source>
        <dbReference type="SMART" id="SM00833"/>
    </source>
</evidence>
<evidence type="ECO:0000256" key="1">
    <source>
        <dbReference type="ARBA" id="ARBA00022741"/>
    </source>
</evidence>
<dbReference type="Pfam" id="PF07683">
    <property type="entry name" value="CobW_C"/>
    <property type="match status" value="1"/>
</dbReference>
<name>A0ABS8CSD2_9RHOB</name>
<accession>A0ABS8CSD2</accession>
<dbReference type="EMBL" id="JACDXX010000040">
    <property type="protein sequence ID" value="MCB5412311.1"/>
    <property type="molecule type" value="Genomic_DNA"/>
</dbReference>
<protein>
    <submittedName>
        <fullName evidence="4">GTP-binding protein</fullName>
    </submittedName>
</protein>
<keyword evidence="1" id="KW-0547">Nucleotide-binding</keyword>